<evidence type="ECO:0000256" key="5">
    <source>
        <dbReference type="ARBA" id="ARBA00023125"/>
    </source>
</evidence>
<evidence type="ECO:0000256" key="2">
    <source>
        <dbReference type="ARBA" id="ARBA00009409"/>
    </source>
</evidence>
<evidence type="ECO:0000313" key="11">
    <source>
        <dbReference type="EMBL" id="RBQ11826.1"/>
    </source>
</evidence>
<dbReference type="GO" id="GO:0016829">
    <property type="term" value="F:lyase activity"/>
    <property type="evidence" value="ECO:0007669"/>
    <property type="project" value="UniProtKB-KW"/>
</dbReference>
<protein>
    <submittedName>
        <fullName evidence="11">Formamidopyrimidine-DNA glycosylase</fullName>
    </submittedName>
</protein>
<name>A0A366LD98_9SPHI</name>
<dbReference type="GO" id="GO:0003684">
    <property type="term" value="F:damaged DNA binding"/>
    <property type="evidence" value="ECO:0007669"/>
    <property type="project" value="InterPro"/>
</dbReference>
<dbReference type="AlphaFoldDB" id="A0A366LD98"/>
<evidence type="ECO:0000313" key="12">
    <source>
        <dbReference type="Proteomes" id="UP000252081"/>
    </source>
</evidence>
<dbReference type="PANTHER" id="PTHR22993:SF9">
    <property type="entry name" value="FORMAMIDOPYRIMIDINE-DNA GLYCOSYLASE"/>
    <property type="match status" value="1"/>
</dbReference>
<keyword evidence="4" id="KW-0378">Hydrolase</keyword>
<keyword evidence="6" id="KW-0234">DNA repair</keyword>
<dbReference type="SUPFAM" id="SSF81624">
    <property type="entry name" value="N-terminal domain of MutM-like DNA repair proteins"/>
    <property type="match status" value="1"/>
</dbReference>
<keyword evidence="7" id="KW-0456">Lyase</keyword>
<evidence type="ECO:0000256" key="9">
    <source>
        <dbReference type="ARBA" id="ARBA00023295"/>
    </source>
</evidence>
<evidence type="ECO:0000256" key="6">
    <source>
        <dbReference type="ARBA" id="ARBA00023204"/>
    </source>
</evidence>
<dbReference type="Gene3D" id="3.20.190.10">
    <property type="entry name" value="MutM-like, N-terminal"/>
    <property type="match status" value="1"/>
</dbReference>
<accession>A0A366LD98</accession>
<evidence type="ECO:0000256" key="1">
    <source>
        <dbReference type="ARBA" id="ARBA00001668"/>
    </source>
</evidence>
<dbReference type="InterPro" id="IPR035937">
    <property type="entry name" value="FPG_N"/>
</dbReference>
<dbReference type="SMART" id="SM00898">
    <property type="entry name" value="Fapy_DNA_glyco"/>
    <property type="match status" value="1"/>
</dbReference>
<dbReference type="InterPro" id="IPR012319">
    <property type="entry name" value="FPG_cat"/>
</dbReference>
<dbReference type="SMART" id="SM01232">
    <property type="entry name" value="H2TH"/>
    <property type="match status" value="1"/>
</dbReference>
<dbReference type="Pfam" id="PF06831">
    <property type="entry name" value="H2TH"/>
    <property type="match status" value="1"/>
</dbReference>
<comment type="catalytic activity">
    <reaction evidence="1">
        <text>Hydrolysis of DNA containing ring-opened 7-methylguanine residues, releasing 2,6-diamino-4-hydroxy-5-(N-methyl)formamidopyrimidine.</text>
        <dbReference type="EC" id="3.2.2.23"/>
    </reaction>
</comment>
<keyword evidence="9" id="KW-0326">Glycosidase</keyword>
<dbReference type="SUPFAM" id="SSF46946">
    <property type="entry name" value="S13-like H2TH domain"/>
    <property type="match status" value="1"/>
</dbReference>
<dbReference type="GO" id="GO:0006284">
    <property type="term" value="P:base-excision repair"/>
    <property type="evidence" value="ECO:0007669"/>
    <property type="project" value="InterPro"/>
</dbReference>
<dbReference type="Pfam" id="PF01149">
    <property type="entry name" value="Fapy_DNA_glyco"/>
    <property type="match status" value="1"/>
</dbReference>
<evidence type="ECO:0000256" key="8">
    <source>
        <dbReference type="ARBA" id="ARBA00023268"/>
    </source>
</evidence>
<reference evidence="11 12" key="1">
    <citation type="submission" date="2018-07" db="EMBL/GenBank/DDBJ databases">
        <title>A draft genome of a endophytic bacteria, a new species of Pedobacter.</title>
        <authorList>
            <person name="Zhang Z.D."/>
            <person name="Chen Z.J."/>
        </authorList>
    </citation>
    <scope>NUCLEOTIDE SEQUENCE [LARGE SCALE GENOMIC DNA]</scope>
    <source>
        <strain evidence="11 12">RS10</strain>
    </source>
</reference>
<dbReference type="Proteomes" id="UP000252081">
    <property type="component" value="Unassembled WGS sequence"/>
</dbReference>
<dbReference type="GO" id="GO:0003906">
    <property type="term" value="F:DNA-(apurinic or apyrimidinic site) endonuclease activity"/>
    <property type="evidence" value="ECO:0007669"/>
    <property type="project" value="InterPro"/>
</dbReference>
<dbReference type="RefSeq" id="WP_113946905.1">
    <property type="nucleotide sequence ID" value="NZ_QNQU01000001.1"/>
</dbReference>
<dbReference type="GO" id="GO:0008534">
    <property type="term" value="F:oxidized purine nucleobase lesion DNA N-glycosylase activity"/>
    <property type="evidence" value="ECO:0007669"/>
    <property type="project" value="UniProtKB-EC"/>
</dbReference>
<dbReference type="InterPro" id="IPR015886">
    <property type="entry name" value="H2TH_FPG"/>
</dbReference>
<evidence type="ECO:0000259" key="10">
    <source>
        <dbReference type="PROSITE" id="PS51068"/>
    </source>
</evidence>
<dbReference type="InterPro" id="IPR010979">
    <property type="entry name" value="Ribosomal_uS13-like_H2TH"/>
</dbReference>
<organism evidence="11 12">
    <name type="scientific">Pedobacter miscanthi</name>
    <dbReference type="NCBI Taxonomy" id="2259170"/>
    <lineage>
        <taxon>Bacteria</taxon>
        <taxon>Pseudomonadati</taxon>
        <taxon>Bacteroidota</taxon>
        <taxon>Sphingobacteriia</taxon>
        <taxon>Sphingobacteriales</taxon>
        <taxon>Sphingobacteriaceae</taxon>
        <taxon>Pedobacter</taxon>
    </lineage>
</organism>
<evidence type="ECO:0000256" key="3">
    <source>
        <dbReference type="ARBA" id="ARBA00022763"/>
    </source>
</evidence>
<dbReference type="Gene3D" id="1.10.8.50">
    <property type="match status" value="1"/>
</dbReference>
<feature type="domain" description="Formamidopyrimidine-DNA glycosylase catalytic" evidence="10">
    <location>
        <begin position="2"/>
        <end position="104"/>
    </location>
</feature>
<keyword evidence="5" id="KW-0238">DNA-binding</keyword>
<comment type="similarity">
    <text evidence="2">Belongs to the FPG family.</text>
</comment>
<gene>
    <name evidence="11" type="ORF">DRW42_00685</name>
</gene>
<comment type="caution">
    <text evidence="11">The sequence shown here is derived from an EMBL/GenBank/DDBJ whole genome shotgun (WGS) entry which is preliminary data.</text>
</comment>
<dbReference type="EMBL" id="QNQU01000001">
    <property type="protein sequence ID" value="RBQ11826.1"/>
    <property type="molecule type" value="Genomic_DNA"/>
</dbReference>
<sequence length="256" mass="28508">MAELPDLTVFAKTLTRLYKGKTLNDLEIKVAKKLNVTSAELKTALEGTTLNQVERAGKTLQFHFGKDQVLGLHLMLRGELKAISGDLPKHTILAFHFTEGKGFAVTDVLKQATTTLSPPIAKAPDALEITETEFLTLLSRRKKNIKEVLIDQKAFRGIGNSYADEILWEASISPLSIADKIPEKQAKKLFRTISKVLNEAIKAITKENGNELKGELRDFMKIHGAKIERSPTGKTIRSEKIGGRTAYYTSEQKLYK</sequence>
<evidence type="ECO:0000256" key="4">
    <source>
        <dbReference type="ARBA" id="ARBA00022801"/>
    </source>
</evidence>
<dbReference type="GO" id="GO:0008270">
    <property type="term" value="F:zinc ion binding"/>
    <property type="evidence" value="ECO:0007669"/>
    <property type="project" value="InterPro"/>
</dbReference>
<keyword evidence="8" id="KW-0511">Multifunctional enzyme</keyword>
<keyword evidence="3" id="KW-0227">DNA damage</keyword>
<dbReference type="PROSITE" id="PS51068">
    <property type="entry name" value="FPG_CAT"/>
    <property type="match status" value="1"/>
</dbReference>
<dbReference type="OrthoDB" id="9800855at2"/>
<keyword evidence="12" id="KW-1185">Reference proteome</keyword>
<proteinExistence type="inferred from homology"/>
<evidence type="ECO:0000256" key="7">
    <source>
        <dbReference type="ARBA" id="ARBA00023239"/>
    </source>
</evidence>
<dbReference type="PANTHER" id="PTHR22993">
    <property type="entry name" value="FORMAMIDOPYRIMIDINE-DNA GLYCOSYLASE"/>
    <property type="match status" value="1"/>
</dbReference>